<feature type="compositionally biased region" description="Basic and acidic residues" evidence="1">
    <location>
        <begin position="359"/>
        <end position="372"/>
    </location>
</feature>
<dbReference type="PANTHER" id="PTHR12419">
    <property type="entry name" value="OTU DOMAIN CONTAINING PROTEIN"/>
    <property type="match status" value="1"/>
</dbReference>
<evidence type="ECO:0000259" key="3">
    <source>
        <dbReference type="Pfam" id="PF21107"/>
    </source>
</evidence>
<keyword evidence="5" id="KW-1185">Reference proteome</keyword>
<dbReference type="InterPro" id="IPR050704">
    <property type="entry name" value="Peptidase_C85-like"/>
</dbReference>
<dbReference type="GO" id="GO:0004843">
    <property type="term" value="F:cysteine-type deubiquitinase activity"/>
    <property type="evidence" value="ECO:0007669"/>
    <property type="project" value="TreeGrafter"/>
</dbReference>
<dbReference type="Pfam" id="PF02338">
    <property type="entry name" value="OTU"/>
    <property type="match status" value="1"/>
</dbReference>
<proteinExistence type="predicted"/>
<evidence type="ECO:0000313" key="5">
    <source>
        <dbReference type="Proteomes" id="UP001159428"/>
    </source>
</evidence>
<dbReference type="GO" id="GO:0016579">
    <property type="term" value="P:protein deubiquitination"/>
    <property type="evidence" value="ECO:0007669"/>
    <property type="project" value="TreeGrafter"/>
</dbReference>
<evidence type="ECO:0000313" key="4">
    <source>
        <dbReference type="EMBL" id="CAH3107034.1"/>
    </source>
</evidence>
<comment type="caution">
    <text evidence="4">The sequence shown here is derived from an EMBL/GenBank/DDBJ whole genome shotgun (WGS) entry which is preliminary data.</text>
</comment>
<dbReference type="CDD" id="cd22758">
    <property type="entry name" value="OTU_232R-like"/>
    <property type="match status" value="1"/>
</dbReference>
<dbReference type="AlphaFoldDB" id="A0AAU9W9W9"/>
<dbReference type="Proteomes" id="UP001159428">
    <property type="component" value="Unassembled WGS sequence"/>
</dbReference>
<dbReference type="PANTHER" id="PTHR12419:SF11">
    <property type="entry name" value="OTU DOMAIN-CONTAINING PROTEIN DDB_G0284757"/>
    <property type="match status" value="1"/>
</dbReference>
<dbReference type="EMBL" id="CALNXJ010000010">
    <property type="protein sequence ID" value="CAH3107034.1"/>
    <property type="molecule type" value="Genomic_DNA"/>
</dbReference>
<sequence length="452" mass="51874">MSEVGGQMNNIQPSCVVGQPLKQLTMNGHIQAERSCTAEYICVLYDLVLKNHVSSEITDDLINTSVTKYVFFFINFRKEKKTSTIHRKDLVSQSDYLTAIYSLSGGMYSGTTDNNFTWNILVNKLASIGRVPFDCASSSGDCFFTSMGHSLYSNADLHAQIHSAEITHMINHPELYFESVAYKSWEHYIQEMSKRGTWWNNIIIQAVANVLSCTIHITDSDLNAINPTIITPLNSHQKQRIVFLGYINDLHYVSTLQDSQNQNAVKIISSIKRKVFMSVNKRNQVLARKRKLEKQRRASETNDAKKLRLEKQTELDKQRRANETSDARKLRLEKKTKRDKQHRASETNDARKLRLQKKSKVDKQHRTSETDDAKQLHVSKAMYLNGFDMLRNGALHVNLRQNGICNNFINLCSLLFVNAWYAEKHGQLMLNQNQQLAICAHDALRINVYQKV</sequence>
<name>A0AAU9W9W9_9CNID</name>
<dbReference type="InterPro" id="IPR003323">
    <property type="entry name" value="OTU_dom"/>
</dbReference>
<accession>A0AAU9W9W9</accession>
<organism evidence="4 5">
    <name type="scientific">Pocillopora meandrina</name>
    <dbReference type="NCBI Taxonomy" id="46732"/>
    <lineage>
        <taxon>Eukaryota</taxon>
        <taxon>Metazoa</taxon>
        <taxon>Cnidaria</taxon>
        <taxon>Anthozoa</taxon>
        <taxon>Hexacorallia</taxon>
        <taxon>Scleractinia</taxon>
        <taxon>Astrocoeniina</taxon>
        <taxon>Pocilloporidae</taxon>
        <taxon>Pocillopora</taxon>
    </lineage>
</organism>
<feature type="region of interest" description="Disordered" evidence="1">
    <location>
        <begin position="289"/>
        <end position="372"/>
    </location>
</feature>
<feature type="domain" description="STPR" evidence="3">
    <location>
        <begin position="307"/>
        <end position="375"/>
    </location>
</feature>
<feature type="compositionally biased region" description="Basic residues" evidence="1">
    <location>
        <begin position="331"/>
        <end position="341"/>
    </location>
</feature>
<evidence type="ECO:0000256" key="1">
    <source>
        <dbReference type="SAM" id="MobiDB-lite"/>
    </source>
</evidence>
<reference evidence="4 5" key="1">
    <citation type="submission" date="2022-05" db="EMBL/GenBank/DDBJ databases">
        <authorList>
            <consortium name="Genoscope - CEA"/>
            <person name="William W."/>
        </authorList>
    </citation>
    <scope>NUCLEOTIDE SEQUENCE [LARGE SCALE GENOMIC DNA]</scope>
</reference>
<dbReference type="SUPFAM" id="SSF54001">
    <property type="entry name" value="Cysteine proteinases"/>
    <property type="match status" value="1"/>
</dbReference>
<dbReference type="Gene3D" id="3.90.70.80">
    <property type="match status" value="1"/>
</dbReference>
<feature type="compositionally biased region" description="Basic and acidic residues" evidence="1">
    <location>
        <begin position="295"/>
        <end position="330"/>
    </location>
</feature>
<evidence type="ECO:0000259" key="2">
    <source>
        <dbReference type="Pfam" id="PF02338"/>
    </source>
</evidence>
<dbReference type="InterPro" id="IPR038765">
    <property type="entry name" value="Papain-like_cys_pep_sf"/>
</dbReference>
<feature type="domain" description="OTU" evidence="2">
    <location>
        <begin position="138"/>
        <end position="251"/>
    </location>
</feature>
<protein>
    <recommendedName>
        <fullName evidence="6">OTU domain-containing protein</fullName>
    </recommendedName>
</protein>
<gene>
    <name evidence="4" type="ORF">PMEA_00001808</name>
</gene>
<dbReference type="Pfam" id="PF21107">
    <property type="entry name" value="STPRs"/>
    <property type="match status" value="1"/>
</dbReference>
<dbReference type="InterPro" id="IPR048998">
    <property type="entry name" value="STPR"/>
</dbReference>
<evidence type="ECO:0008006" key="6">
    <source>
        <dbReference type="Google" id="ProtNLM"/>
    </source>
</evidence>
<feature type="compositionally biased region" description="Basic and acidic residues" evidence="1">
    <location>
        <begin position="342"/>
        <end position="352"/>
    </location>
</feature>